<dbReference type="AlphaFoldDB" id="A0A2S7T017"/>
<dbReference type="Pfam" id="PF19647">
    <property type="entry name" value="Septknot"/>
    <property type="match status" value="1"/>
</dbReference>
<dbReference type="OrthoDB" id="1123290at2"/>
<keyword evidence="4" id="KW-1185">Reference proteome</keyword>
<dbReference type="InterPro" id="IPR046148">
    <property type="entry name" value="Septknot"/>
</dbReference>
<keyword evidence="1" id="KW-0732">Signal</keyword>
<feature type="domain" description="7(1) septoil knot" evidence="2">
    <location>
        <begin position="26"/>
        <end position="108"/>
    </location>
</feature>
<evidence type="ECO:0000256" key="1">
    <source>
        <dbReference type="SAM" id="SignalP"/>
    </source>
</evidence>
<name>A0A2S7T017_9BACT</name>
<evidence type="ECO:0000313" key="4">
    <source>
        <dbReference type="Proteomes" id="UP000239872"/>
    </source>
</evidence>
<comment type="caution">
    <text evidence="3">The sequence shown here is derived from an EMBL/GenBank/DDBJ whole genome shotgun (WGS) entry which is preliminary data.</text>
</comment>
<feature type="signal peptide" evidence="1">
    <location>
        <begin position="1"/>
        <end position="23"/>
    </location>
</feature>
<dbReference type="RefSeq" id="WP_105037422.1">
    <property type="nucleotide sequence ID" value="NZ_PPSL01000001.1"/>
</dbReference>
<protein>
    <recommendedName>
        <fullName evidence="2">7(1) septoil knot domain-containing protein</fullName>
    </recommendedName>
</protein>
<feature type="chain" id="PRO_5015441672" description="7(1) septoil knot domain-containing protein" evidence="1">
    <location>
        <begin position="24"/>
        <end position="117"/>
    </location>
</feature>
<gene>
    <name evidence="3" type="ORF">CJD36_001975</name>
</gene>
<dbReference type="Proteomes" id="UP000239872">
    <property type="component" value="Unassembled WGS sequence"/>
</dbReference>
<organism evidence="3 4">
    <name type="scientific">Flavipsychrobacter stenotrophus</name>
    <dbReference type="NCBI Taxonomy" id="2077091"/>
    <lineage>
        <taxon>Bacteria</taxon>
        <taxon>Pseudomonadati</taxon>
        <taxon>Bacteroidota</taxon>
        <taxon>Chitinophagia</taxon>
        <taxon>Chitinophagales</taxon>
        <taxon>Chitinophagaceae</taxon>
        <taxon>Flavipsychrobacter</taxon>
    </lineage>
</organism>
<reference evidence="3 4" key="1">
    <citation type="submission" date="2018-01" db="EMBL/GenBank/DDBJ databases">
        <title>A novel member of the phylum Bacteroidetes isolated from glacier ice.</title>
        <authorList>
            <person name="Liu Q."/>
            <person name="Xin Y.-H."/>
        </authorList>
    </citation>
    <scope>NUCLEOTIDE SEQUENCE [LARGE SCALE GENOMIC DNA]</scope>
    <source>
        <strain evidence="3 4">RB1R16</strain>
    </source>
</reference>
<proteinExistence type="predicted"/>
<accession>A0A2S7T017</accession>
<dbReference type="EMBL" id="PPSL01000001">
    <property type="protein sequence ID" value="PQJ12539.1"/>
    <property type="molecule type" value="Genomic_DNA"/>
</dbReference>
<evidence type="ECO:0000313" key="3">
    <source>
        <dbReference type="EMBL" id="PQJ12539.1"/>
    </source>
</evidence>
<sequence>MSIQKYVLALATCVAALSASIKAEGQIVTTTDYVKQANVKVFVTQYKQDADVVVFKTPFLQNSVGNKGVWYFTKSAGEANKKIFYIKHKEEADVIVYFTNKSAEAGWTNKKKRYLFN</sequence>
<evidence type="ECO:0000259" key="2">
    <source>
        <dbReference type="Pfam" id="PF19647"/>
    </source>
</evidence>